<dbReference type="EMBL" id="HACA01013386">
    <property type="protein sequence ID" value="CDW30747.1"/>
    <property type="molecule type" value="Transcribed_RNA"/>
</dbReference>
<name>A0A0K2TYF6_LEPSM</name>
<evidence type="ECO:0000313" key="1">
    <source>
        <dbReference type="EMBL" id="CDW30747.1"/>
    </source>
</evidence>
<proteinExistence type="predicted"/>
<accession>A0A0K2TYF6</accession>
<reference evidence="1" key="1">
    <citation type="submission" date="2014-05" db="EMBL/GenBank/DDBJ databases">
        <authorList>
            <person name="Chronopoulou M."/>
        </authorList>
    </citation>
    <scope>NUCLEOTIDE SEQUENCE</scope>
    <source>
        <tissue evidence="1">Whole organism</tissue>
    </source>
</reference>
<dbReference type="AlphaFoldDB" id="A0A0K2TYF6"/>
<sequence>MSTSRLGVILQSIFNYMYH</sequence>
<organism evidence="1">
    <name type="scientific">Lepeophtheirus salmonis</name>
    <name type="common">Salmon louse</name>
    <name type="synonym">Caligus salmonis</name>
    <dbReference type="NCBI Taxonomy" id="72036"/>
    <lineage>
        <taxon>Eukaryota</taxon>
        <taxon>Metazoa</taxon>
        <taxon>Ecdysozoa</taxon>
        <taxon>Arthropoda</taxon>
        <taxon>Crustacea</taxon>
        <taxon>Multicrustacea</taxon>
        <taxon>Hexanauplia</taxon>
        <taxon>Copepoda</taxon>
        <taxon>Siphonostomatoida</taxon>
        <taxon>Caligidae</taxon>
        <taxon>Lepeophtheirus</taxon>
    </lineage>
</organism>
<protein>
    <submittedName>
        <fullName evidence="1">Uncharacterized protein</fullName>
    </submittedName>
</protein>